<evidence type="ECO:0000313" key="6">
    <source>
        <dbReference type="Proteomes" id="UP000294772"/>
    </source>
</evidence>
<name>A0A2S5T9H4_9BURK</name>
<evidence type="ECO:0000259" key="2">
    <source>
        <dbReference type="Pfam" id="PF12727"/>
    </source>
</evidence>
<dbReference type="InterPro" id="IPR036390">
    <property type="entry name" value="WH_DNA-bd_sf"/>
</dbReference>
<dbReference type="EMBL" id="PSNY01000001">
    <property type="protein sequence ID" value="PPE71633.1"/>
    <property type="molecule type" value="Genomic_DNA"/>
</dbReference>
<reference evidence="3 5" key="1">
    <citation type="submission" date="2018-02" db="EMBL/GenBank/DDBJ databases">
        <title>Reclassifiation of [Polyangium] brachysporum DSM 7029 as Guopingzhaonella breviflexa gen. nov., sp. nov., a member of the family Comamonadaceae.</title>
        <authorList>
            <person name="Tang B."/>
        </authorList>
    </citation>
    <scope>NUCLEOTIDE SEQUENCE [LARGE SCALE GENOMIC DNA]</scope>
    <source>
        <strain evidence="3 5">DSM 15344</strain>
    </source>
</reference>
<dbReference type="SUPFAM" id="SSF46785">
    <property type="entry name" value="Winged helix' DNA-binding domain"/>
    <property type="match status" value="1"/>
</dbReference>
<keyword evidence="5" id="KW-1185">Reference proteome</keyword>
<feature type="domain" description="PBP" evidence="2">
    <location>
        <begin position="136"/>
        <end position="325"/>
    </location>
</feature>
<dbReference type="Gene3D" id="3.40.190.10">
    <property type="entry name" value="Periplasmic binding protein-like II"/>
    <property type="match status" value="1"/>
</dbReference>
<dbReference type="AlphaFoldDB" id="A0A2S5T9H4"/>
<reference evidence="4 6" key="2">
    <citation type="submission" date="2019-03" db="EMBL/GenBank/DDBJ databases">
        <title>Genomic Encyclopedia of Type Strains, Phase IV (KMG-IV): sequencing the most valuable type-strain genomes for metagenomic binning, comparative biology and taxonomic classification.</title>
        <authorList>
            <person name="Goeker M."/>
        </authorList>
    </citation>
    <scope>NUCLEOTIDE SEQUENCE [LARGE SCALE GENOMIC DNA]</scope>
    <source>
        <strain evidence="4 6">DSM 15264</strain>
    </source>
</reference>
<dbReference type="InterPro" id="IPR024370">
    <property type="entry name" value="PBP_domain"/>
</dbReference>
<proteinExistence type="predicted"/>
<dbReference type="RefSeq" id="WP_104355825.1">
    <property type="nucleotide sequence ID" value="NZ_CALFFA010000024.1"/>
</dbReference>
<dbReference type="SUPFAM" id="SSF53850">
    <property type="entry name" value="Periplasmic binding protein-like II"/>
    <property type="match status" value="1"/>
</dbReference>
<dbReference type="InterPro" id="IPR000847">
    <property type="entry name" value="LysR_HTH_N"/>
</dbReference>
<feature type="domain" description="HTH lysR-type" evidence="1">
    <location>
        <begin position="25"/>
        <end position="82"/>
    </location>
</feature>
<dbReference type="InterPro" id="IPR036388">
    <property type="entry name" value="WH-like_DNA-bd_sf"/>
</dbReference>
<comment type="caution">
    <text evidence="3">The sequence shown here is derived from an EMBL/GenBank/DDBJ whole genome shotgun (WGS) entry which is preliminary data.</text>
</comment>
<dbReference type="PANTHER" id="PTHR38431:SF1">
    <property type="entry name" value="BLL2305 PROTEIN"/>
    <property type="match status" value="1"/>
</dbReference>
<dbReference type="Gene3D" id="1.10.10.10">
    <property type="entry name" value="Winged helix-like DNA-binding domain superfamily/Winged helix DNA-binding domain"/>
    <property type="match status" value="1"/>
</dbReference>
<dbReference type="Proteomes" id="UP000239406">
    <property type="component" value="Unassembled WGS sequence"/>
</dbReference>
<evidence type="ECO:0000313" key="5">
    <source>
        <dbReference type="Proteomes" id="UP000239406"/>
    </source>
</evidence>
<evidence type="ECO:0000259" key="1">
    <source>
        <dbReference type="Pfam" id="PF00126"/>
    </source>
</evidence>
<dbReference type="Proteomes" id="UP000294772">
    <property type="component" value="Unassembled WGS sequence"/>
</dbReference>
<accession>A0A2S5T9H4</accession>
<sequence length="365" mass="40551">MHRIRLTYSLGNDRTPDDDLHHPLLHLLEAIHRSGSISAAAREVNLSYRHVWGELKRWEQELGQSLLVWSKGQRAQLAPFGEKLLWAERRARARLAPQVEALRSELERAFAVAFDAEAGVLSVYASHDAALPRLREMAIAQHKLHLEIQFMGSVDALAALNEGRCVVAGFHALVQTPPSSPTARVYRPMFKPGHHKLIGFAERTQGLILPAGNPLGIQGLADLARPGLRFTNRQRGTGTRVVLEQLLASTGLEPSAIATWEQAEPSHEAVAEAVASGSADVAFGIEAAARRRGLDFIELAREQYFLVTLRSHLEQPEVLKLRALLRSAAWQQVLATLPGYAPARSGEVLSLRQVLPWWTWRKPKR</sequence>
<dbReference type="EMBL" id="SLXF01000002">
    <property type="protein sequence ID" value="TCP08735.1"/>
    <property type="molecule type" value="Genomic_DNA"/>
</dbReference>
<evidence type="ECO:0000313" key="4">
    <source>
        <dbReference type="EMBL" id="TCP08735.1"/>
    </source>
</evidence>
<dbReference type="GO" id="GO:0003700">
    <property type="term" value="F:DNA-binding transcription factor activity"/>
    <property type="evidence" value="ECO:0007669"/>
    <property type="project" value="InterPro"/>
</dbReference>
<protein>
    <submittedName>
        <fullName evidence="3">LysR family transcriptional regulator</fullName>
    </submittedName>
    <submittedName>
        <fullName evidence="4">Molybdopterin biosynthesis protein</fullName>
    </submittedName>
</protein>
<dbReference type="Pfam" id="PF12727">
    <property type="entry name" value="PBP_like"/>
    <property type="match status" value="1"/>
</dbReference>
<organism evidence="3 5">
    <name type="scientific">Caldimonas thermodepolymerans</name>
    <dbReference type="NCBI Taxonomy" id="215580"/>
    <lineage>
        <taxon>Bacteria</taxon>
        <taxon>Pseudomonadati</taxon>
        <taxon>Pseudomonadota</taxon>
        <taxon>Betaproteobacteria</taxon>
        <taxon>Burkholderiales</taxon>
        <taxon>Sphaerotilaceae</taxon>
        <taxon>Caldimonas</taxon>
    </lineage>
</organism>
<dbReference type="Pfam" id="PF00126">
    <property type="entry name" value="HTH_1"/>
    <property type="match status" value="1"/>
</dbReference>
<dbReference type="OrthoDB" id="9805928at2"/>
<gene>
    <name evidence="3" type="ORF">C1702_01145</name>
    <name evidence="4" type="ORF">EV676_102243</name>
</gene>
<evidence type="ECO:0000313" key="3">
    <source>
        <dbReference type="EMBL" id="PPE71633.1"/>
    </source>
</evidence>
<dbReference type="PANTHER" id="PTHR38431">
    <property type="entry name" value="BLL2305 PROTEIN"/>
    <property type="match status" value="1"/>
</dbReference>